<dbReference type="InterPro" id="IPR002172">
    <property type="entry name" value="LDrepeatLR_classA_rpt"/>
</dbReference>
<evidence type="ECO:0000259" key="14">
    <source>
        <dbReference type="PROSITE" id="PS01225"/>
    </source>
</evidence>
<comment type="subcellular location">
    <subcellularLocation>
        <location evidence="1">Cell membrane</location>
    </subcellularLocation>
    <subcellularLocation>
        <location evidence="2">Secreted</location>
        <location evidence="2">Extracellular space</location>
    </subcellularLocation>
</comment>
<evidence type="ECO:0000256" key="2">
    <source>
        <dbReference type="ARBA" id="ARBA00004239"/>
    </source>
</evidence>
<dbReference type="CDD" id="cd00112">
    <property type="entry name" value="LDLa"/>
    <property type="match status" value="1"/>
</dbReference>
<dbReference type="GO" id="GO:0005576">
    <property type="term" value="C:extracellular region"/>
    <property type="evidence" value="ECO:0007669"/>
    <property type="project" value="UniProtKB-SubCell"/>
</dbReference>
<evidence type="ECO:0000259" key="15">
    <source>
        <dbReference type="PROSITE" id="PS50022"/>
    </source>
</evidence>
<dbReference type="Pfam" id="PF01826">
    <property type="entry name" value="TIL"/>
    <property type="match status" value="1"/>
</dbReference>
<dbReference type="Pfam" id="PF00094">
    <property type="entry name" value="VWD"/>
    <property type="match status" value="2"/>
</dbReference>
<evidence type="ECO:0000256" key="3">
    <source>
        <dbReference type="ARBA" id="ARBA00009456"/>
    </source>
</evidence>
<dbReference type="InterPro" id="IPR008979">
    <property type="entry name" value="Galactose-bd-like_sf"/>
</dbReference>
<dbReference type="CDD" id="cd19941">
    <property type="entry name" value="TIL"/>
    <property type="match status" value="2"/>
</dbReference>
<proteinExistence type="inferred from homology"/>
<dbReference type="SMART" id="SM00192">
    <property type="entry name" value="LDLa"/>
    <property type="match status" value="1"/>
</dbReference>
<evidence type="ECO:0000256" key="1">
    <source>
        <dbReference type="ARBA" id="ARBA00004236"/>
    </source>
</evidence>
<dbReference type="SMART" id="SM00832">
    <property type="entry name" value="C8"/>
    <property type="match status" value="1"/>
</dbReference>
<dbReference type="PANTHER" id="PTHR46160:SF10">
    <property type="entry name" value="MUCIN-5AC-LIKE ISOFORM X2"/>
    <property type="match status" value="1"/>
</dbReference>
<dbReference type="InterPro" id="IPR025155">
    <property type="entry name" value="WxxW_domain"/>
</dbReference>
<keyword evidence="7" id="KW-0677">Repeat</keyword>
<keyword evidence="11" id="KW-0325">Glycoprotein</keyword>
<dbReference type="SUPFAM" id="SSF57625">
    <property type="entry name" value="Invertebrate chitin-binding proteins"/>
    <property type="match status" value="1"/>
</dbReference>
<evidence type="ECO:0000256" key="4">
    <source>
        <dbReference type="ARBA" id="ARBA00022475"/>
    </source>
</evidence>
<dbReference type="SMART" id="SM00494">
    <property type="entry name" value="ChtBD2"/>
    <property type="match status" value="1"/>
</dbReference>
<dbReference type="Pfam" id="PF00754">
    <property type="entry name" value="F5_F8_type_C"/>
    <property type="match status" value="2"/>
</dbReference>
<evidence type="ECO:0000256" key="6">
    <source>
        <dbReference type="ARBA" id="ARBA00022729"/>
    </source>
</evidence>
<reference evidence="19" key="1">
    <citation type="journal article" date="2016" name="Ticks Tick Borne Dis.">
        <title>De novo assembly and annotation of the salivary gland transcriptome of Rhipicephalus appendiculatus male and female ticks during blood feeding.</title>
        <authorList>
            <person name="de Castro M.H."/>
            <person name="de Klerk D."/>
            <person name="Pienaar R."/>
            <person name="Latif A.A."/>
            <person name="Rees D.J."/>
            <person name="Mans B.J."/>
        </authorList>
    </citation>
    <scope>NUCLEOTIDE SEQUENCE</scope>
    <source>
        <tissue evidence="19">Salivary glands</tissue>
    </source>
</reference>
<dbReference type="SMART" id="SM00041">
    <property type="entry name" value="CT"/>
    <property type="match status" value="1"/>
</dbReference>
<dbReference type="SUPFAM" id="SSF49785">
    <property type="entry name" value="Galactose-binding domain-like"/>
    <property type="match status" value="2"/>
</dbReference>
<dbReference type="InterPro" id="IPR002557">
    <property type="entry name" value="Chitin-bd_dom"/>
</dbReference>
<feature type="domain" description="Chitin-binding type-2" evidence="17">
    <location>
        <begin position="632"/>
        <end position="687"/>
    </location>
</feature>
<dbReference type="GO" id="GO:0005886">
    <property type="term" value="C:plasma membrane"/>
    <property type="evidence" value="ECO:0007669"/>
    <property type="project" value="UniProtKB-SubCell"/>
</dbReference>
<evidence type="ECO:0000259" key="16">
    <source>
        <dbReference type="PROSITE" id="PS50184"/>
    </source>
</evidence>
<evidence type="ECO:0000256" key="10">
    <source>
        <dbReference type="ARBA" id="ARBA00023157"/>
    </source>
</evidence>
<dbReference type="InterPro" id="IPR000421">
    <property type="entry name" value="FA58C"/>
</dbReference>
<evidence type="ECO:0000256" key="7">
    <source>
        <dbReference type="ARBA" id="ARBA00022737"/>
    </source>
</evidence>
<dbReference type="SMART" id="SM00216">
    <property type="entry name" value="VWD"/>
    <property type="match status" value="2"/>
</dbReference>
<dbReference type="SMART" id="SM00214">
    <property type="entry name" value="VWC"/>
    <property type="match status" value="3"/>
</dbReference>
<comment type="caution">
    <text evidence="12">Lacks conserved residue(s) required for the propagation of feature annotation.</text>
</comment>
<dbReference type="InterPro" id="IPR001007">
    <property type="entry name" value="VWF_dom"/>
</dbReference>
<dbReference type="InterPro" id="IPR001846">
    <property type="entry name" value="VWF_type-D"/>
</dbReference>
<dbReference type="InterPro" id="IPR006207">
    <property type="entry name" value="Cys_knot_C"/>
</dbReference>
<feature type="non-terminal residue" evidence="19">
    <location>
        <position position="1"/>
    </location>
</feature>
<feature type="domain" description="VWFD" evidence="18">
    <location>
        <begin position="1316"/>
        <end position="1493"/>
    </location>
</feature>
<dbReference type="PROSITE" id="PS01285">
    <property type="entry name" value="FA58C_1"/>
    <property type="match status" value="1"/>
</dbReference>
<dbReference type="PROSITE" id="PS01208">
    <property type="entry name" value="VWFC_1"/>
    <property type="match status" value="1"/>
</dbReference>
<dbReference type="InterPro" id="IPR014853">
    <property type="entry name" value="VWF/SSPO/ZAN-like_Cys-rich_dom"/>
</dbReference>
<organism evidence="19">
    <name type="scientific">Rhipicephalus appendiculatus</name>
    <name type="common">Brown ear tick</name>
    <dbReference type="NCBI Taxonomy" id="34631"/>
    <lineage>
        <taxon>Eukaryota</taxon>
        <taxon>Metazoa</taxon>
        <taxon>Ecdysozoa</taxon>
        <taxon>Arthropoda</taxon>
        <taxon>Chelicerata</taxon>
        <taxon>Arachnida</taxon>
        <taxon>Acari</taxon>
        <taxon>Parasitiformes</taxon>
        <taxon>Ixodida</taxon>
        <taxon>Ixodoidea</taxon>
        <taxon>Ixodidae</taxon>
        <taxon>Rhipicephalinae</taxon>
        <taxon>Rhipicephalus</taxon>
        <taxon>Rhipicephalus</taxon>
    </lineage>
</organism>
<dbReference type="Pfam" id="PF13330">
    <property type="entry name" value="Mucin2_WxxW"/>
    <property type="match status" value="4"/>
</dbReference>
<keyword evidence="10" id="KW-1015">Disulfide bond</keyword>
<feature type="compositionally biased region" description="Polar residues" evidence="13">
    <location>
        <begin position="2207"/>
        <end position="2219"/>
    </location>
</feature>
<keyword evidence="6" id="KW-0732">Signal</keyword>
<dbReference type="PROSITE" id="PS51233">
    <property type="entry name" value="VWFD"/>
    <property type="match status" value="2"/>
</dbReference>
<dbReference type="FunFam" id="2.60.120.260:FF:000016">
    <property type="entry name" value="Contactin-associated protein-like 4 isoform 1"/>
    <property type="match status" value="1"/>
</dbReference>
<dbReference type="Pfam" id="PF08742">
    <property type="entry name" value="C8"/>
    <property type="match status" value="1"/>
</dbReference>
<dbReference type="PROSITE" id="PS50940">
    <property type="entry name" value="CHIT_BIND_II"/>
    <property type="match status" value="1"/>
</dbReference>
<dbReference type="InterPro" id="IPR036508">
    <property type="entry name" value="Chitin-bd_dom_sf"/>
</dbReference>
<dbReference type="PROSITE" id="PS50022">
    <property type="entry name" value="FA58C_3"/>
    <property type="match status" value="2"/>
</dbReference>
<evidence type="ECO:0000256" key="8">
    <source>
        <dbReference type="ARBA" id="ARBA00023008"/>
    </source>
</evidence>
<dbReference type="SMART" id="SM00231">
    <property type="entry name" value="FA58C"/>
    <property type="match status" value="2"/>
</dbReference>
<name>A0A131ZDX3_RHIAP</name>
<dbReference type="InterPro" id="IPR036084">
    <property type="entry name" value="Ser_inhib-like_sf"/>
</dbReference>
<comment type="similarity">
    <text evidence="3">Belongs to the thrombospondin family.</text>
</comment>
<feature type="domain" description="VWFD" evidence="18">
    <location>
        <begin position="990"/>
        <end position="1167"/>
    </location>
</feature>
<evidence type="ECO:0000256" key="11">
    <source>
        <dbReference type="ARBA" id="ARBA00023180"/>
    </source>
</evidence>
<feature type="region of interest" description="Disordered" evidence="13">
    <location>
        <begin position="2186"/>
        <end position="2243"/>
    </location>
</feature>
<evidence type="ECO:0000256" key="13">
    <source>
        <dbReference type="SAM" id="MobiDB-lite"/>
    </source>
</evidence>
<feature type="domain" description="F5/8 type C" evidence="15">
    <location>
        <begin position="461"/>
        <end position="605"/>
    </location>
</feature>
<feature type="non-terminal residue" evidence="19">
    <location>
        <position position="2243"/>
    </location>
</feature>
<dbReference type="CDD" id="cd00057">
    <property type="entry name" value="FA58C"/>
    <property type="match status" value="2"/>
</dbReference>
<evidence type="ECO:0000256" key="12">
    <source>
        <dbReference type="PROSITE-ProRule" id="PRU00039"/>
    </source>
</evidence>
<feature type="domain" description="CTCK" evidence="14">
    <location>
        <begin position="2056"/>
        <end position="2153"/>
    </location>
</feature>
<dbReference type="InterPro" id="IPR002919">
    <property type="entry name" value="TIL_dom"/>
</dbReference>
<keyword evidence="8" id="KW-0186">Copper</keyword>
<dbReference type="PANTHER" id="PTHR46160">
    <property type="entry name" value="ALPHA-TECTORIN-RELATED"/>
    <property type="match status" value="1"/>
</dbReference>
<feature type="domain" description="VWFC" evidence="16">
    <location>
        <begin position="1913"/>
        <end position="1978"/>
    </location>
</feature>
<dbReference type="Gene3D" id="2.60.120.260">
    <property type="entry name" value="Galactose-binding domain-like"/>
    <property type="match status" value="2"/>
</dbReference>
<dbReference type="Gene3D" id="2.10.25.10">
    <property type="entry name" value="Laminin"/>
    <property type="match status" value="2"/>
</dbReference>
<dbReference type="SUPFAM" id="SSF57567">
    <property type="entry name" value="Serine protease inhibitors"/>
    <property type="match status" value="2"/>
</dbReference>
<feature type="domain" description="F5/8 type C" evidence="15">
    <location>
        <begin position="295"/>
        <end position="442"/>
    </location>
</feature>
<keyword evidence="4" id="KW-1003">Cell membrane</keyword>
<protein>
    <submittedName>
        <fullName evidence="19">TIL domain containing protein</fullName>
    </submittedName>
</protein>
<dbReference type="GO" id="GO:0008061">
    <property type="term" value="F:chitin binding"/>
    <property type="evidence" value="ECO:0007669"/>
    <property type="project" value="InterPro"/>
</dbReference>
<evidence type="ECO:0000256" key="9">
    <source>
        <dbReference type="ARBA" id="ARBA00023136"/>
    </source>
</evidence>
<dbReference type="EMBL" id="GEDV01000116">
    <property type="protein sequence ID" value="JAP88441.1"/>
    <property type="molecule type" value="Transcribed_RNA"/>
</dbReference>
<dbReference type="PROSITE" id="PS50184">
    <property type="entry name" value="VWFC_2"/>
    <property type="match status" value="2"/>
</dbReference>
<accession>A0A131ZDX3</accession>
<evidence type="ECO:0000259" key="18">
    <source>
        <dbReference type="PROSITE" id="PS51233"/>
    </source>
</evidence>
<evidence type="ECO:0000313" key="19">
    <source>
        <dbReference type="EMBL" id="JAP88441.1"/>
    </source>
</evidence>
<dbReference type="PROSITE" id="PS01225">
    <property type="entry name" value="CTCK_2"/>
    <property type="match status" value="1"/>
</dbReference>
<keyword evidence="9" id="KW-0472">Membrane</keyword>
<evidence type="ECO:0000259" key="17">
    <source>
        <dbReference type="PROSITE" id="PS50940"/>
    </source>
</evidence>
<evidence type="ECO:0000256" key="5">
    <source>
        <dbReference type="ARBA" id="ARBA00022525"/>
    </source>
</evidence>
<sequence length="2243" mass="246418">NKTHWTQAGQKVECSLKHGMRCWNSDNRPHGCLDYEVRLYCPCEEVVPTTTTKEVVTPECRQGWSSWINSHPLDNLGDQESVQSVIESGLLECPRPTSIECREAGTRVPWNLLGMIGVRCDLSSGLLCRSSSQPKGRSCVDFEVRFYCDCGEPTVLPPRVTYSTTPVPTTVAVITTQRPCAYWSDWFDTSRPGVNGQDGEREPGVHGHPELQGFCEHGYVSAANCRNDQDVDFSQTGQLGLECSIPNGFTCSDADQSAGHRCENYKIRFYCSCEGAVSTEIVVIPTQPPTPHPSCSSYIRVIDGPEPLSDSNLKASSSRDPLSGPQAARLRSLGSWVPNPGSGTEFIEVDLGKVTKVYGIETAGDPSIGAWVTSLNVLYSQDGIAYSQISNPDGSPKMLGANHDASSVHKQYFEEPIEARFVRIQPRSWENQVALKLELLVCAIETFTVKPTWEPGAHVVCQEPMGLESGLLDQQALHASSERDEEHEANEGRLGGKSWVAGVADKHQYLQVDFGEPRELTAVVTKGREEAAQWVTSYTVQHSNNAHRWNTIKDADGNSVVFTGNFDASTAVTRVFPRAVKTRYLRIVPVTWKNWIALQLEVLGCEPAPRPTVTTPTPTTTVSEGLVVVEVEFRCPEPNGLFPDAQHCGRFYHCSNDEPHHKWCPGVLHFNPKLLVCDWPQNAGCEQGGKLEITTPTPTEEPCVAYGPWVSTSDPTPETGGDVEDVARVVAESGLCLFPIGIECREYATDADYSKTGQVVSCDLERGLRCVDSDQTDGRTCLNYKVRVKCWTCAPPTTTEVPTIPPAVPCPEVEIADNATFCPQGCPSGFACDGEQCVHVADCPCVRDGKRFPVGGILETRTCHECQCHLGGRSSCLPKACTPCPKGRPQTVNADCSCECGSCPQGHRLCPTSGECIAEELWCDGVVNCEDDETDCERTTTTAPCPPLLKKFCAKGETLVLVKNELGCEQYACESGVPPPAIAPPPIVESECELVGHHFKTFDGSQFDYSYCNHVLVRDAAAGNISISVQRYCALEDEAACPKRVTIEHLSHRIVLGTDLSVRVDDFEYTAKQLPLLAERIPEFEIMNIGEQIYFSSRVYSIDLKLDVRGRVSVKVNTSLSGTLAGLCGFFNGEPSDDFVTPSGSQAPNVAEFGDSWTTPGAVEGCSPLECPKEVLIAAAAICNKLREEPLSVCPGLDTQLSNCLSATCECLQRGNATSESECACEAYLDAVTHCDIENRDETLQGWRLRHGCVPDCPPEMQWLDCGPECQLTCQNFLNGEVGCASKKSCNPGCFCPPGTVLDGDICKNPDECADKVCTGYGDPTIETFDGWKFQLQSSGHFDLVSDSEGRFTVDGVTGKCEERLTCIVGLNVEHKNHVARIRRQKPAVIDGNEYEAKDLPWNGDGLTVFAMPGQVTVVLFRELGVQVRYNEISAAFSIHVPSKNFFNRTEGLCGNCNGQPDDDKKKKDGTISDDLVDFICSWETQLSPEECVMNFTGVEPTAPPPPGACSEMLDRSVFGECPNLVDVSKYLDQCRHDTALSFTENAATCASLVEYAHACCRAGVHVDDAYIQRFCNITCPGDTAYMSCHDGCPQTCDAEYREEKGVKGGSAAKSHYHKADCKKLLVDGCFCPEGSVFLDGICRPREVCDLCDEEGHKVGDEWQRDKCTRCTCKKGGRADCQHEVCPPDPVCREDQKLVRQSDKDRCCDEKHCQDVVELCPELSLPKCKKGDVAKTRTDERGCPLYFCECDPALCPPVVWPTDLEIGQEVVMTPEGCCATLEAVCYPEKCPPEPSCPPGTTLVATPGACCNNYKCKAPEGVCLYTHQYEINDEGREVPVEMYRQNVSFYEANSVWRDGLCRNCSCDGSGSQFMARCTHETCYESAELPDDQDYYLTVVDVPLRCCPSIVRLFCKDDYGNIREPGDVWQSREDPCQSHVCERTAEGEVHKVLRSIVCPKCPENSQEIAPPKGECCPRCQVVACDEAGTLHPVGTRWNSTIYPCYVASCEQHGDSVRTVYNSPSCAPVPKKCPKDMVVWDENHCCQKCNITTVSEEVCSPAPMELQQTLKKFAYRHQKWGLCVNTEPVQGALECAGNCESHAYFATGDSEELRSDCKCCKPSTWSTVKIELRCQNGRTLARSFNQPVACSCTPCVPRTGEREEPYGNQGFVGVKVPLTNTSMYKTMQGDQPLRDEEANKPNTEVELNPSKAQSNVPISQVPYSPEREEENAVKFEPIAQEPFRPE</sequence>
<dbReference type="PROSITE" id="PS01185">
    <property type="entry name" value="CTCK_1"/>
    <property type="match status" value="1"/>
</dbReference>
<feature type="domain" description="VWFC" evidence="16">
    <location>
        <begin position="1647"/>
        <end position="1714"/>
    </location>
</feature>
<keyword evidence="5" id="KW-0964">Secreted</keyword>
<dbReference type="InterPro" id="IPR052749">
    <property type="entry name" value="Alpha-tectorin"/>
</dbReference>